<evidence type="ECO:0000256" key="8">
    <source>
        <dbReference type="ARBA" id="ARBA00023136"/>
    </source>
</evidence>
<dbReference type="GO" id="GO:0004190">
    <property type="term" value="F:aspartic-type endopeptidase activity"/>
    <property type="evidence" value="ECO:0007669"/>
    <property type="project" value="UniProtKB-EC"/>
</dbReference>
<evidence type="ECO:0000313" key="13">
    <source>
        <dbReference type="Proteomes" id="UP001628193"/>
    </source>
</evidence>
<accession>A0ABQ0C703</accession>
<dbReference type="PRINTS" id="PR00781">
    <property type="entry name" value="LIPOSIGPTASE"/>
</dbReference>
<feature type="active site" evidence="9">
    <location>
        <position position="143"/>
    </location>
</feature>
<dbReference type="Pfam" id="PF01252">
    <property type="entry name" value="Peptidase_A8"/>
    <property type="match status" value="1"/>
</dbReference>
<evidence type="ECO:0000256" key="2">
    <source>
        <dbReference type="ARBA" id="ARBA00022475"/>
    </source>
</evidence>
<feature type="transmembrane region" description="Helical" evidence="9">
    <location>
        <begin position="70"/>
        <end position="91"/>
    </location>
</feature>
<feature type="transmembrane region" description="Helical" evidence="9">
    <location>
        <begin position="98"/>
        <end position="115"/>
    </location>
</feature>
<evidence type="ECO:0000256" key="10">
    <source>
        <dbReference type="RuleBase" id="RU000594"/>
    </source>
</evidence>
<dbReference type="NCBIfam" id="TIGR00077">
    <property type="entry name" value="lspA"/>
    <property type="match status" value="1"/>
</dbReference>
<proteinExistence type="inferred from homology"/>
<evidence type="ECO:0000313" key="12">
    <source>
        <dbReference type="EMBL" id="GAB0056666.1"/>
    </source>
</evidence>
<gene>
    <name evidence="9 12" type="primary">lspA</name>
    <name evidence="12" type="ORF">SIID45300_00974</name>
</gene>
<protein>
    <recommendedName>
        <fullName evidence="9">Lipoprotein signal peptidase</fullName>
        <ecNumber evidence="9">3.4.23.36</ecNumber>
    </recommendedName>
    <alternativeName>
        <fullName evidence="9">Prolipoprotein signal peptidase</fullName>
    </alternativeName>
    <alternativeName>
        <fullName evidence="9">Signal peptidase II</fullName>
        <shortName evidence="9">SPase II</shortName>
    </alternativeName>
</protein>
<comment type="catalytic activity">
    <reaction evidence="9 10">
        <text>Release of signal peptides from bacterial membrane prolipoproteins. Hydrolyzes -Xaa-Yaa-Zaa-|-(S,diacylglyceryl)Cys-, in which Xaa is hydrophobic (preferably Leu), and Yaa (Ala or Ser) and Zaa (Gly or Ala) have small, neutral side chains.</text>
        <dbReference type="EC" id="3.4.23.36"/>
    </reaction>
</comment>
<evidence type="ECO:0000256" key="11">
    <source>
        <dbReference type="RuleBase" id="RU004181"/>
    </source>
</evidence>
<dbReference type="EC" id="3.4.23.36" evidence="9"/>
<feature type="active site" evidence="9">
    <location>
        <position position="125"/>
    </location>
</feature>
<evidence type="ECO:0000256" key="3">
    <source>
        <dbReference type="ARBA" id="ARBA00022670"/>
    </source>
</evidence>
<keyword evidence="6 9" id="KW-0378">Hydrolase</keyword>
<feature type="transmembrane region" description="Helical" evidence="9">
    <location>
        <begin position="135"/>
        <end position="155"/>
    </location>
</feature>
<dbReference type="PANTHER" id="PTHR33695">
    <property type="entry name" value="LIPOPROTEIN SIGNAL PEPTIDASE"/>
    <property type="match status" value="1"/>
</dbReference>
<evidence type="ECO:0000256" key="4">
    <source>
        <dbReference type="ARBA" id="ARBA00022692"/>
    </source>
</evidence>
<keyword evidence="12" id="KW-0449">Lipoprotein</keyword>
<sequence length="166" mass="18044">MTMDSSGVGRPIFWGLVLAVVVFILDQWTKAIASRELLDASIVLIPGFFDLLLVHNVGAAFGLFTNLPASYRVIFLVGVASVAALVILWMLKSARSGMLVFGLGMLLGGALGNLVDRVRFGWVVDFFYVHWHDLSFPVFNLADCAITVGVGLLLLDHWLAPDPSDP</sequence>
<evidence type="ECO:0000256" key="6">
    <source>
        <dbReference type="ARBA" id="ARBA00022801"/>
    </source>
</evidence>
<name>A0ABQ0C703_9PROT</name>
<feature type="transmembrane region" description="Helical" evidence="9">
    <location>
        <begin position="41"/>
        <end position="64"/>
    </location>
</feature>
<comment type="function">
    <text evidence="9 10">This protein specifically catalyzes the removal of signal peptides from prolipoproteins.</text>
</comment>
<dbReference type="InterPro" id="IPR001872">
    <property type="entry name" value="Peptidase_A8"/>
</dbReference>
<dbReference type="EMBL" id="BAAFGK010000004">
    <property type="protein sequence ID" value="GAB0056666.1"/>
    <property type="molecule type" value="Genomic_DNA"/>
</dbReference>
<keyword evidence="7 9" id="KW-1133">Transmembrane helix</keyword>
<feature type="transmembrane region" description="Helical" evidence="9">
    <location>
        <begin position="12"/>
        <end position="29"/>
    </location>
</feature>
<evidence type="ECO:0000256" key="7">
    <source>
        <dbReference type="ARBA" id="ARBA00022989"/>
    </source>
</evidence>
<organism evidence="12 13">
    <name type="scientific">Candidatus Magnetaquiglobus chichijimensis</name>
    <dbReference type="NCBI Taxonomy" id="3141448"/>
    <lineage>
        <taxon>Bacteria</taxon>
        <taxon>Pseudomonadati</taxon>
        <taxon>Pseudomonadota</taxon>
        <taxon>Magnetococcia</taxon>
        <taxon>Magnetococcales</taxon>
        <taxon>Candidatus Magnetaquicoccaceae</taxon>
        <taxon>Candidatus Magnetaquiglobus</taxon>
    </lineage>
</organism>
<keyword evidence="5 9" id="KW-0064">Aspartyl protease</keyword>
<comment type="subcellular location">
    <subcellularLocation>
        <location evidence="9">Cell membrane</location>
        <topology evidence="9">Multi-pass membrane protein</topology>
    </subcellularLocation>
</comment>
<dbReference type="PANTHER" id="PTHR33695:SF1">
    <property type="entry name" value="LIPOPROTEIN SIGNAL PEPTIDASE"/>
    <property type="match status" value="1"/>
</dbReference>
<dbReference type="HAMAP" id="MF_00161">
    <property type="entry name" value="LspA"/>
    <property type="match status" value="1"/>
</dbReference>
<evidence type="ECO:0000256" key="1">
    <source>
        <dbReference type="ARBA" id="ARBA00006139"/>
    </source>
</evidence>
<comment type="pathway">
    <text evidence="9">Protein modification; lipoprotein biosynthesis (signal peptide cleavage).</text>
</comment>
<dbReference type="PROSITE" id="PS00855">
    <property type="entry name" value="SPASE_II"/>
    <property type="match status" value="1"/>
</dbReference>
<evidence type="ECO:0000256" key="5">
    <source>
        <dbReference type="ARBA" id="ARBA00022750"/>
    </source>
</evidence>
<keyword evidence="13" id="KW-1185">Reference proteome</keyword>
<comment type="caution">
    <text evidence="12">The sequence shown here is derived from an EMBL/GenBank/DDBJ whole genome shotgun (WGS) entry which is preliminary data.</text>
</comment>
<evidence type="ECO:0000256" key="9">
    <source>
        <dbReference type="HAMAP-Rule" id="MF_00161"/>
    </source>
</evidence>
<dbReference type="Proteomes" id="UP001628193">
    <property type="component" value="Unassembled WGS sequence"/>
</dbReference>
<comment type="similarity">
    <text evidence="1 9 11">Belongs to the peptidase A8 family.</text>
</comment>
<keyword evidence="4 9" id="KW-0812">Transmembrane</keyword>
<reference evidence="12 13" key="1">
    <citation type="submission" date="2024-09" db="EMBL/GenBank/DDBJ databases">
        <title>Draft genome sequence of Candidatus Magnetaquicoccaceae bacterium FCR-1.</title>
        <authorList>
            <person name="Shimoshige H."/>
            <person name="Shimamura S."/>
            <person name="Taoka A."/>
            <person name="Kobayashi H."/>
            <person name="Maekawa T."/>
        </authorList>
    </citation>
    <scope>NUCLEOTIDE SEQUENCE [LARGE SCALE GENOMIC DNA]</scope>
    <source>
        <strain evidence="12 13">FCR-1</strain>
    </source>
</reference>
<keyword evidence="8 9" id="KW-0472">Membrane</keyword>
<dbReference type="RefSeq" id="WP_420904388.1">
    <property type="nucleotide sequence ID" value="NZ_BAAFGK010000004.1"/>
</dbReference>
<keyword evidence="3 9" id="KW-0645">Protease</keyword>
<keyword evidence="2 9" id="KW-1003">Cell membrane</keyword>